<dbReference type="Proteomes" id="UP001141552">
    <property type="component" value="Unassembled WGS sequence"/>
</dbReference>
<comment type="caution">
    <text evidence="1">The sequence shown here is derived from an EMBL/GenBank/DDBJ whole genome shotgun (WGS) entry which is preliminary data.</text>
</comment>
<proteinExistence type="predicted"/>
<dbReference type="PANTHER" id="PTHR34788:SF4">
    <property type="entry name" value="F15I1.22"/>
    <property type="match status" value="1"/>
</dbReference>
<name>A0A9Q0FR45_9ROSI</name>
<gene>
    <name evidence="1" type="ORF">Tsubulata_033453</name>
</gene>
<sequence length="134" mass="15886">MFAPILHQTPTPTHLAATSSRWPTRRRMFLRRRRKLATVRLGGTRSSGRGFFLVRVLRKMRLRWLKLQYLRMLRKLKEYYRNMIKDFQQAGATLEAYQQKLLMETSFLAVPGMGVSFSTFSSVAQWDSSRFYIM</sequence>
<evidence type="ECO:0000313" key="2">
    <source>
        <dbReference type="Proteomes" id="UP001141552"/>
    </source>
</evidence>
<evidence type="ECO:0000313" key="1">
    <source>
        <dbReference type="EMBL" id="KAJ4835145.1"/>
    </source>
</evidence>
<keyword evidence="2" id="KW-1185">Reference proteome</keyword>
<reference evidence="1" key="2">
    <citation type="journal article" date="2023" name="Plants (Basel)">
        <title>Annotation of the Turnera subulata (Passifloraceae) Draft Genome Reveals the S-Locus Evolved after the Divergence of Turneroideae from Passifloroideae in a Stepwise Manner.</title>
        <authorList>
            <person name="Henning P.M."/>
            <person name="Roalson E.H."/>
            <person name="Mir W."/>
            <person name="McCubbin A.G."/>
            <person name="Shore J.S."/>
        </authorList>
    </citation>
    <scope>NUCLEOTIDE SEQUENCE</scope>
    <source>
        <strain evidence="1">F60SS</strain>
    </source>
</reference>
<organism evidence="1 2">
    <name type="scientific">Turnera subulata</name>
    <dbReference type="NCBI Taxonomy" id="218843"/>
    <lineage>
        <taxon>Eukaryota</taxon>
        <taxon>Viridiplantae</taxon>
        <taxon>Streptophyta</taxon>
        <taxon>Embryophyta</taxon>
        <taxon>Tracheophyta</taxon>
        <taxon>Spermatophyta</taxon>
        <taxon>Magnoliopsida</taxon>
        <taxon>eudicotyledons</taxon>
        <taxon>Gunneridae</taxon>
        <taxon>Pentapetalae</taxon>
        <taxon>rosids</taxon>
        <taxon>fabids</taxon>
        <taxon>Malpighiales</taxon>
        <taxon>Passifloraceae</taxon>
        <taxon>Turnera</taxon>
    </lineage>
</organism>
<dbReference type="PANTHER" id="PTHR34788">
    <property type="entry name" value="F15I1.22"/>
    <property type="match status" value="1"/>
</dbReference>
<dbReference type="EMBL" id="JAKUCV010004512">
    <property type="protein sequence ID" value="KAJ4835145.1"/>
    <property type="molecule type" value="Genomic_DNA"/>
</dbReference>
<protein>
    <submittedName>
        <fullName evidence="1">Uncharacterized protein</fullName>
    </submittedName>
</protein>
<dbReference type="AlphaFoldDB" id="A0A9Q0FR45"/>
<reference evidence="1" key="1">
    <citation type="submission" date="2022-02" db="EMBL/GenBank/DDBJ databases">
        <authorList>
            <person name="Henning P.M."/>
            <person name="McCubbin A.G."/>
            <person name="Shore J.S."/>
        </authorList>
    </citation>
    <scope>NUCLEOTIDE SEQUENCE</scope>
    <source>
        <strain evidence="1">F60SS</strain>
        <tissue evidence="1">Leaves</tissue>
    </source>
</reference>
<accession>A0A9Q0FR45</accession>
<dbReference type="OrthoDB" id="1937329at2759"/>